<dbReference type="InterPro" id="IPR017853">
    <property type="entry name" value="GH"/>
</dbReference>
<sequence length="408" mass="45196">MVVLLLLFFIVYGVHVTPVVAAETESATGNKPLRAKFLPPDGQRLLILGQDLESVQGYVHSGRFPQPAGITTYFSIYHVRNPKKDYGGMGLDNDLKPNGKNAGWWDAGIYNAWTSAVDYPNAVLAIGMELAEEQAENGLARLLAGAFDPEIQKVAGFLKKVNKPVFLRIGYEFDGAWNGGYQHAARYAAAWRKIVDDLRAAGVTNTAYVWQSSTSPADDSIEGRFEPDLSIWYPGDSYVDWIGCSWFLRLDESGSHPKATKTQRDLLEQLFAFARAKGKPVLIAEAAPQGYFIEAKKNANIGAVIDGPSGENVVPKDAETIWREWYQPFFDYVGANADIVRGVAYINCYWDRQGMWGPPYTSGLWGDSRIEADPRITALWLKAIKQPVWLHGGPALFTALGYEGLHLK</sequence>
<evidence type="ECO:0000259" key="5">
    <source>
        <dbReference type="PROSITE" id="PS51764"/>
    </source>
</evidence>
<dbReference type="EMBL" id="JAFREP010000067">
    <property type="protein sequence ID" value="MBO1323444.1"/>
    <property type="molecule type" value="Genomic_DNA"/>
</dbReference>
<organism evidence="6 7">
    <name type="scientific">Acanthopleuribacter pedis</name>
    <dbReference type="NCBI Taxonomy" id="442870"/>
    <lineage>
        <taxon>Bacteria</taxon>
        <taxon>Pseudomonadati</taxon>
        <taxon>Acidobacteriota</taxon>
        <taxon>Holophagae</taxon>
        <taxon>Acanthopleuribacterales</taxon>
        <taxon>Acanthopleuribacteraceae</taxon>
        <taxon>Acanthopleuribacter</taxon>
    </lineage>
</organism>
<dbReference type="SUPFAM" id="SSF51445">
    <property type="entry name" value="(Trans)glycosidases"/>
    <property type="match status" value="1"/>
</dbReference>
<evidence type="ECO:0000313" key="7">
    <source>
        <dbReference type="Proteomes" id="UP000664417"/>
    </source>
</evidence>
<evidence type="ECO:0000256" key="4">
    <source>
        <dbReference type="PROSITE-ProRule" id="PRU01100"/>
    </source>
</evidence>
<dbReference type="PANTHER" id="PTHR40079">
    <property type="entry name" value="MANNAN ENDO-1,4-BETA-MANNOSIDASE E-RELATED"/>
    <property type="match status" value="1"/>
</dbReference>
<dbReference type="RefSeq" id="WP_207863597.1">
    <property type="nucleotide sequence ID" value="NZ_JAFREP010000067.1"/>
</dbReference>
<comment type="similarity">
    <text evidence="1 4">Belongs to the glycosyl hydrolase 26 family.</text>
</comment>
<evidence type="ECO:0000256" key="3">
    <source>
        <dbReference type="ARBA" id="ARBA00023295"/>
    </source>
</evidence>
<evidence type="ECO:0000313" key="6">
    <source>
        <dbReference type="EMBL" id="MBO1323444.1"/>
    </source>
</evidence>
<feature type="active site" description="Proton donor" evidence="4">
    <location>
        <position position="172"/>
    </location>
</feature>
<keyword evidence="7" id="KW-1185">Reference proteome</keyword>
<gene>
    <name evidence="6" type="ORF">J3U88_33565</name>
</gene>
<dbReference type="Pfam" id="PF02156">
    <property type="entry name" value="Glyco_hydro_26"/>
    <property type="match status" value="1"/>
</dbReference>
<proteinExistence type="inferred from homology"/>
<dbReference type="GO" id="GO:0016985">
    <property type="term" value="F:mannan endo-1,4-beta-mannosidase activity"/>
    <property type="evidence" value="ECO:0007669"/>
    <property type="project" value="InterPro"/>
</dbReference>
<dbReference type="PROSITE" id="PS51764">
    <property type="entry name" value="GH26"/>
    <property type="match status" value="1"/>
</dbReference>
<dbReference type="Gene3D" id="3.20.20.80">
    <property type="entry name" value="Glycosidases"/>
    <property type="match status" value="1"/>
</dbReference>
<dbReference type="GO" id="GO:0006080">
    <property type="term" value="P:substituted mannan metabolic process"/>
    <property type="evidence" value="ECO:0007669"/>
    <property type="project" value="InterPro"/>
</dbReference>
<feature type="active site" description="Nucleophile" evidence="4">
    <location>
        <position position="285"/>
    </location>
</feature>
<reference evidence="6" key="1">
    <citation type="submission" date="2021-03" db="EMBL/GenBank/DDBJ databases">
        <authorList>
            <person name="Wang G."/>
        </authorList>
    </citation>
    <scope>NUCLEOTIDE SEQUENCE</scope>
    <source>
        <strain evidence="6">KCTC 12899</strain>
    </source>
</reference>
<protein>
    <recommendedName>
        <fullName evidence="5">GH26 domain-containing protein</fullName>
    </recommendedName>
</protein>
<accession>A0A8J7U7W8</accession>
<evidence type="ECO:0000256" key="1">
    <source>
        <dbReference type="ARBA" id="ARBA00007754"/>
    </source>
</evidence>
<comment type="caution">
    <text evidence="6">The sequence shown here is derived from an EMBL/GenBank/DDBJ whole genome shotgun (WGS) entry which is preliminary data.</text>
</comment>
<name>A0A8J7U7W8_9BACT</name>
<dbReference type="AlphaFoldDB" id="A0A8J7U7W8"/>
<dbReference type="InterPro" id="IPR000805">
    <property type="entry name" value="Glyco_hydro_26"/>
</dbReference>
<feature type="domain" description="GH26" evidence="5">
    <location>
        <begin position="28"/>
        <end position="380"/>
    </location>
</feature>
<dbReference type="InterPro" id="IPR022790">
    <property type="entry name" value="GH26_dom"/>
</dbReference>
<dbReference type="Proteomes" id="UP000664417">
    <property type="component" value="Unassembled WGS sequence"/>
</dbReference>
<keyword evidence="3 4" id="KW-0326">Glycosidase</keyword>
<evidence type="ECO:0000256" key="2">
    <source>
        <dbReference type="ARBA" id="ARBA00022801"/>
    </source>
</evidence>
<dbReference type="PANTHER" id="PTHR40079:SF4">
    <property type="entry name" value="GH26 DOMAIN-CONTAINING PROTEIN-RELATED"/>
    <property type="match status" value="1"/>
</dbReference>
<keyword evidence="2 4" id="KW-0378">Hydrolase</keyword>